<name>A0ABD3T7K5_9LAMI</name>
<protein>
    <submittedName>
        <fullName evidence="1">Uncharacterized protein</fullName>
    </submittedName>
</protein>
<keyword evidence="2" id="KW-1185">Reference proteome</keyword>
<evidence type="ECO:0000313" key="1">
    <source>
        <dbReference type="EMBL" id="KAL3832919.1"/>
    </source>
</evidence>
<proteinExistence type="predicted"/>
<evidence type="ECO:0000313" key="2">
    <source>
        <dbReference type="Proteomes" id="UP001634393"/>
    </source>
</evidence>
<reference evidence="1 2" key="1">
    <citation type="submission" date="2024-12" db="EMBL/GenBank/DDBJ databases">
        <title>The unique morphological basis and parallel evolutionary history of personate flowers in Penstemon.</title>
        <authorList>
            <person name="Depatie T.H."/>
            <person name="Wessinger C.A."/>
        </authorList>
    </citation>
    <scope>NUCLEOTIDE SEQUENCE [LARGE SCALE GENOMIC DNA]</scope>
    <source>
        <strain evidence="1">WTNN_2</strain>
        <tissue evidence="1">Leaf</tissue>
    </source>
</reference>
<organism evidence="1 2">
    <name type="scientific">Penstemon smallii</name>
    <dbReference type="NCBI Taxonomy" id="265156"/>
    <lineage>
        <taxon>Eukaryota</taxon>
        <taxon>Viridiplantae</taxon>
        <taxon>Streptophyta</taxon>
        <taxon>Embryophyta</taxon>
        <taxon>Tracheophyta</taxon>
        <taxon>Spermatophyta</taxon>
        <taxon>Magnoliopsida</taxon>
        <taxon>eudicotyledons</taxon>
        <taxon>Gunneridae</taxon>
        <taxon>Pentapetalae</taxon>
        <taxon>asterids</taxon>
        <taxon>lamiids</taxon>
        <taxon>Lamiales</taxon>
        <taxon>Plantaginaceae</taxon>
        <taxon>Cheloneae</taxon>
        <taxon>Penstemon</taxon>
    </lineage>
</organism>
<accession>A0ABD3T7K5</accession>
<sequence>MAFHISNHCWQKMKPQDGRKATRSESLHINGCDLNPSAQCTWPKTTTLESNPSNYYTINQWHWFRLNRARLIIDNFPISEGIPPVSSLLLNSKCINPLRLTIEGGIEPEIRLSARFKTVSRLSFPISAGISPEILLPMRSRILKWGSEAMHGGISPEMSFQSATTRVVSLSSWHMEGEIDPVMVISETRLVSGSQLMPYQLVQQSVPDHVLKMPKYGSLRAALNESSAARSDGGQALTVRRKDSRSVSELTVEVCYWTNMPLERWRIEDKRGRTAIMWFGYKYVTFYNQVLTGQIPLN</sequence>
<comment type="caution">
    <text evidence="1">The sequence shown here is derived from an EMBL/GenBank/DDBJ whole genome shotgun (WGS) entry which is preliminary data.</text>
</comment>
<dbReference type="AlphaFoldDB" id="A0ABD3T7K5"/>
<dbReference type="Proteomes" id="UP001634393">
    <property type="component" value="Unassembled WGS sequence"/>
</dbReference>
<dbReference type="EMBL" id="JBJXBP010000004">
    <property type="protein sequence ID" value="KAL3832919.1"/>
    <property type="molecule type" value="Genomic_DNA"/>
</dbReference>
<gene>
    <name evidence="1" type="ORF">ACJIZ3_007655</name>
</gene>